<sequence>MLTRRRGWGRRIQRGGGNKAGAFNVAGVDGDGASNVAGAGRKGASCTRGAGRIGAPTCGSLNQQQPPFSLSFHNFTFLSKPSLLLSNPKFSQLIHWCHTKCPVMAAEPRLLELQEYHVSQHV</sequence>
<name>A0ABU6ZGK4_9FABA</name>
<evidence type="ECO:0000313" key="1">
    <source>
        <dbReference type="EMBL" id="MED6221097.1"/>
    </source>
</evidence>
<organism evidence="1 2">
    <name type="scientific">Stylosanthes scabra</name>
    <dbReference type="NCBI Taxonomy" id="79078"/>
    <lineage>
        <taxon>Eukaryota</taxon>
        <taxon>Viridiplantae</taxon>
        <taxon>Streptophyta</taxon>
        <taxon>Embryophyta</taxon>
        <taxon>Tracheophyta</taxon>
        <taxon>Spermatophyta</taxon>
        <taxon>Magnoliopsida</taxon>
        <taxon>eudicotyledons</taxon>
        <taxon>Gunneridae</taxon>
        <taxon>Pentapetalae</taxon>
        <taxon>rosids</taxon>
        <taxon>fabids</taxon>
        <taxon>Fabales</taxon>
        <taxon>Fabaceae</taxon>
        <taxon>Papilionoideae</taxon>
        <taxon>50 kb inversion clade</taxon>
        <taxon>dalbergioids sensu lato</taxon>
        <taxon>Dalbergieae</taxon>
        <taxon>Pterocarpus clade</taxon>
        <taxon>Stylosanthes</taxon>
    </lineage>
</organism>
<reference evidence="1 2" key="1">
    <citation type="journal article" date="2023" name="Plants (Basel)">
        <title>Bridging the Gap: Combining Genomics and Transcriptomics Approaches to Understand Stylosanthes scabra, an Orphan Legume from the Brazilian Caatinga.</title>
        <authorList>
            <person name="Ferreira-Neto J.R.C."/>
            <person name="da Silva M.D."/>
            <person name="Binneck E."/>
            <person name="de Melo N.F."/>
            <person name="da Silva R.H."/>
            <person name="de Melo A.L.T.M."/>
            <person name="Pandolfi V."/>
            <person name="Bustamante F.O."/>
            <person name="Brasileiro-Vidal A.C."/>
            <person name="Benko-Iseppon A.M."/>
        </authorList>
    </citation>
    <scope>NUCLEOTIDE SEQUENCE [LARGE SCALE GENOMIC DNA]</scope>
    <source>
        <tissue evidence="1">Leaves</tissue>
    </source>
</reference>
<gene>
    <name evidence="1" type="ORF">PIB30_051136</name>
</gene>
<protein>
    <submittedName>
        <fullName evidence="1">Uncharacterized protein</fullName>
    </submittedName>
</protein>
<keyword evidence="2" id="KW-1185">Reference proteome</keyword>
<dbReference type="EMBL" id="JASCZI010272219">
    <property type="protein sequence ID" value="MED6221097.1"/>
    <property type="molecule type" value="Genomic_DNA"/>
</dbReference>
<proteinExistence type="predicted"/>
<evidence type="ECO:0000313" key="2">
    <source>
        <dbReference type="Proteomes" id="UP001341840"/>
    </source>
</evidence>
<accession>A0ABU6ZGK4</accession>
<dbReference type="Proteomes" id="UP001341840">
    <property type="component" value="Unassembled WGS sequence"/>
</dbReference>
<comment type="caution">
    <text evidence="1">The sequence shown here is derived from an EMBL/GenBank/DDBJ whole genome shotgun (WGS) entry which is preliminary data.</text>
</comment>